<evidence type="ECO:0000313" key="4">
    <source>
        <dbReference type="EMBL" id="CAI0457672.1"/>
    </source>
</evidence>
<reference evidence="4" key="1">
    <citation type="submission" date="2022-08" db="EMBL/GenBank/DDBJ databases">
        <authorList>
            <person name="Gutierrez-Valencia J."/>
        </authorList>
    </citation>
    <scope>NUCLEOTIDE SEQUENCE</scope>
</reference>
<proteinExistence type="predicted"/>
<keyword evidence="5" id="KW-1185">Reference proteome</keyword>
<feature type="compositionally biased region" description="Low complexity" evidence="2">
    <location>
        <begin position="1406"/>
        <end position="1422"/>
    </location>
</feature>
<protein>
    <recommendedName>
        <fullName evidence="3">GYF domain-containing protein</fullName>
    </recommendedName>
</protein>
<feature type="region of interest" description="Disordered" evidence="2">
    <location>
        <begin position="1238"/>
        <end position="1258"/>
    </location>
</feature>
<dbReference type="SMART" id="SM00444">
    <property type="entry name" value="GYF"/>
    <property type="match status" value="1"/>
</dbReference>
<dbReference type="SUPFAM" id="SSF55277">
    <property type="entry name" value="GYF domain"/>
    <property type="match status" value="1"/>
</dbReference>
<accession>A0AAV0NGB5</accession>
<feature type="region of interest" description="Disordered" evidence="2">
    <location>
        <begin position="54"/>
        <end position="264"/>
    </location>
</feature>
<feature type="region of interest" description="Disordered" evidence="2">
    <location>
        <begin position="1274"/>
        <end position="1307"/>
    </location>
</feature>
<dbReference type="InterPro" id="IPR003169">
    <property type="entry name" value="GYF"/>
</dbReference>
<feature type="compositionally biased region" description="Basic and acidic residues" evidence="2">
    <location>
        <begin position="99"/>
        <end position="135"/>
    </location>
</feature>
<feature type="compositionally biased region" description="Polar residues" evidence="2">
    <location>
        <begin position="522"/>
        <end position="535"/>
    </location>
</feature>
<dbReference type="Gene3D" id="3.30.1490.40">
    <property type="match status" value="1"/>
</dbReference>
<dbReference type="PANTHER" id="PTHR46992:SF1">
    <property type="entry name" value="GYF DOMAIN-CONTAINING PROTEIN"/>
    <property type="match status" value="1"/>
</dbReference>
<evidence type="ECO:0000256" key="1">
    <source>
        <dbReference type="SAM" id="Coils"/>
    </source>
</evidence>
<feature type="compositionally biased region" description="Basic and acidic residues" evidence="2">
    <location>
        <begin position="1434"/>
        <end position="1444"/>
    </location>
</feature>
<dbReference type="InterPro" id="IPR035445">
    <property type="entry name" value="GYF-like_dom_sf"/>
</dbReference>
<organism evidence="4 5">
    <name type="scientific">Linum tenue</name>
    <dbReference type="NCBI Taxonomy" id="586396"/>
    <lineage>
        <taxon>Eukaryota</taxon>
        <taxon>Viridiplantae</taxon>
        <taxon>Streptophyta</taxon>
        <taxon>Embryophyta</taxon>
        <taxon>Tracheophyta</taxon>
        <taxon>Spermatophyta</taxon>
        <taxon>Magnoliopsida</taxon>
        <taxon>eudicotyledons</taxon>
        <taxon>Gunneridae</taxon>
        <taxon>Pentapetalae</taxon>
        <taxon>rosids</taxon>
        <taxon>fabids</taxon>
        <taxon>Malpighiales</taxon>
        <taxon>Linaceae</taxon>
        <taxon>Linum</taxon>
    </lineage>
</organism>
<feature type="compositionally biased region" description="Basic and acidic residues" evidence="2">
    <location>
        <begin position="1393"/>
        <end position="1402"/>
    </location>
</feature>
<feature type="coiled-coil region" evidence="1">
    <location>
        <begin position="842"/>
        <end position="1013"/>
    </location>
</feature>
<evidence type="ECO:0000256" key="2">
    <source>
        <dbReference type="SAM" id="MobiDB-lite"/>
    </source>
</evidence>
<feature type="compositionally biased region" description="Polar residues" evidence="2">
    <location>
        <begin position="1477"/>
        <end position="1486"/>
    </location>
</feature>
<keyword evidence="1" id="KW-0175">Coiled coil</keyword>
<gene>
    <name evidence="4" type="ORF">LITE_LOCUS33219</name>
</gene>
<dbReference type="PROSITE" id="PS50829">
    <property type="entry name" value="GYF"/>
    <property type="match status" value="1"/>
</dbReference>
<feature type="compositionally biased region" description="Polar residues" evidence="2">
    <location>
        <begin position="1279"/>
        <end position="1306"/>
    </location>
</feature>
<feature type="domain" description="GYF" evidence="3">
    <location>
        <begin position="548"/>
        <end position="599"/>
    </location>
</feature>
<dbReference type="EMBL" id="CAMGYJ010000008">
    <property type="protein sequence ID" value="CAI0457672.1"/>
    <property type="molecule type" value="Genomic_DNA"/>
</dbReference>
<sequence length="1595" mass="178798">MADGKLNLPDDLIGSSNFSEEDHSLIKGEGGWGGGIGRHKINTSLVDEPKDHIISDSTIPLSPQWLYSKPPDGKIATGGGSGETRVPNSLAHGNPSDNISKDGRRPDGSQDKKDWRRTVVDADNTRRWRDEERDTGLLSRRDRRKEDRRADAVPNKDASENRSLSSSDRWVDSSSRSSGHESRRDGKWSSRWGPEDKEKESRLEKKTDIEKEDTTTDKQSMSTISRTTSDRENDSRDKWRPRHRLEAHTAGAATSRGAPGFGSDKGRLEVLNGRFAAGRGKPVNRENLKHNSSYAIGSLPLDKNNAYCYPRGKLLDIYRQHKPLPSCGDLPDGMEHALPLTEEVGNKPLAFLVPDGEEEAVLGDIWVGKITSSGEFHNSKDNDCLSNDNSAGSEIAREGYQGTFGKAAPDSLYQDSCNEVSHPSLVAERGISLEGEQKLGRSVIGISDYGLDPVLIKEKSNSAGESGTKTSILELGSSDYLHEQVSAFRKHSKFEDSVTTFEIGSHLPDDSNTLFDFPPTQKSGGSNQSFTNRNYKATPVGDDIPPEELSLFYLDPQGAIQGPYLGIDIITWFEQGYFGTDLPVRLSDAPDGSPFHQLGEVMPHLTGKLGSASSASLNDMSRQSDAIAGNLEGHHPEFNDLGHRKEQQWSSSGLNAIPSINSQSKVSDANFNPGIQHSLEEQFHNLDVQGEEILYPVRPGSSSSGSYTRHASDVQSLNVDPSKNSVPNHHDEKVRHPFGLLMSELSGNSEIRGSQSSHIASSLGGDDRYLDPMMERNNNDFMNPGPFGAANRLPFEKQWGKSSGLGREHGLKEFDIERQNQFSPHPFSHNTGFGIDQIPGHLIEMQRQMELEQQRRMELEQHRLLELEQQRLLELEQQRQLEFEQQRRLELEQQRRLELEQQRRLELEHQRRLELERQRRLELEQQRQLEIQQQQRWIELQRQQQQRLLELQQEQQLLELQEQQRQVELQQQRQVEQLELQQGHWLLQQQQQLRNHQMKLQQQRQQQQQQRQQQMVLERLLQHQMSNAGYGHMTADQLRDNNMFDEVQFRMQLPEAQHAHLSRQTNNPLLEQIIQAKLGHNALHEPPNDFLDLLTKHGGNIPSSDEQLHFQKEQLQAQQLSLALRQQLGMDGERQGNSSTWSGDDAGQHQSDLFQQRFSSNEEHQRNLKWHHGFQEHHLQSGFYEPTSGVIERPVPPEMKLNGHIQGMMDSYQGQNTPLENGWTEGDLQQHMRVKEEQQRLKDEETFSNPTFWGGNDENSKQALMELHETSAGLRSIQAPENDNTKDSTPSDNHWQNTKSSTSSLGAPTLEDIVNASMSGQSNQLGNERFSLGPKAGLQVEEHRFLSSSGDPSHGIDARLSSNSSGDHKELRERVGKEKILGSRSSNAQISVDHGEPARDLAELPSNVNSRHSSRHSSLSSTGGNGSLSGCETGLDRTVREEITNPRAPTLLPKVSDNPSPKPVASSDLASPGPSMKQKSSINLPTTPLERRHNNPAAGRVLVATTAKPVEVRRTSSYADAAVSSEASFIDMLKKPVAHELDAAQLSGLESYDNSQGGRIGKKKGKKGRQIDPALLGFKVTSNRIMMGEIQHLDD</sequence>
<evidence type="ECO:0000313" key="5">
    <source>
        <dbReference type="Proteomes" id="UP001154282"/>
    </source>
</evidence>
<dbReference type="PANTHER" id="PTHR46992">
    <property type="entry name" value="GYF DOMAIN-CONTAINING PROTEIN"/>
    <property type="match status" value="1"/>
</dbReference>
<feature type="compositionally biased region" description="Low complexity" evidence="2">
    <location>
        <begin position="162"/>
        <end position="177"/>
    </location>
</feature>
<feature type="region of interest" description="Disordered" evidence="2">
    <location>
        <begin position="1345"/>
        <end position="1493"/>
    </location>
</feature>
<feature type="region of interest" description="Disordered" evidence="2">
    <location>
        <begin position="1"/>
        <end position="38"/>
    </location>
</feature>
<feature type="region of interest" description="Disordered" evidence="2">
    <location>
        <begin position="522"/>
        <end position="541"/>
    </location>
</feature>
<feature type="compositionally biased region" description="Basic and acidic residues" evidence="2">
    <location>
        <begin position="1366"/>
        <end position="1381"/>
    </location>
</feature>
<evidence type="ECO:0000259" key="3">
    <source>
        <dbReference type="PROSITE" id="PS50829"/>
    </source>
</evidence>
<dbReference type="Proteomes" id="UP001154282">
    <property type="component" value="Unassembled WGS sequence"/>
</dbReference>
<feature type="compositionally biased region" description="Basic and acidic residues" evidence="2">
    <location>
        <begin position="228"/>
        <end position="238"/>
    </location>
</feature>
<comment type="caution">
    <text evidence="4">The sequence shown here is derived from an EMBL/GenBank/DDBJ whole genome shotgun (WGS) entry which is preliminary data.</text>
</comment>
<feature type="compositionally biased region" description="Basic and acidic residues" evidence="2">
    <location>
        <begin position="178"/>
        <end position="216"/>
    </location>
</feature>
<dbReference type="Pfam" id="PF02213">
    <property type="entry name" value="GYF"/>
    <property type="match status" value="1"/>
</dbReference>
<name>A0AAV0NGB5_9ROSI</name>